<gene>
    <name evidence="2" type="ORF">SAMN05443637_101405</name>
</gene>
<dbReference type="InterPro" id="IPR013154">
    <property type="entry name" value="ADH-like_N"/>
</dbReference>
<dbReference type="InterPro" id="IPR036291">
    <property type="entry name" value="NAD(P)-bd_dom_sf"/>
</dbReference>
<dbReference type="OrthoDB" id="4330785at2"/>
<dbReference type="Pfam" id="PF00107">
    <property type="entry name" value="ADH_zinc_N"/>
    <property type="match status" value="1"/>
</dbReference>
<protein>
    <submittedName>
        <fullName evidence="2">NADPH:quinone reductase</fullName>
    </submittedName>
</protein>
<dbReference type="PANTHER" id="PTHR43677:SF11">
    <property type="entry name" value="ZINC-CONTAINING ALCOHOL DEHYDROGENASE"/>
    <property type="match status" value="1"/>
</dbReference>
<keyword evidence="3" id="KW-1185">Reference proteome</keyword>
<dbReference type="SUPFAM" id="SSF51735">
    <property type="entry name" value="NAD(P)-binding Rossmann-fold domains"/>
    <property type="match status" value="1"/>
</dbReference>
<dbReference type="InterPro" id="IPR020843">
    <property type="entry name" value="ER"/>
</dbReference>
<dbReference type="Gene3D" id="3.40.50.720">
    <property type="entry name" value="NAD(P)-binding Rossmann-like Domain"/>
    <property type="match status" value="1"/>
</dbReference>
<feature type="domain" description="Enoyl reductase (ER)" evidence="1">
    <location>
        <begin position="11"/>
        <end position="321"/>
    </location>
</feature>
<evidence type="ECO:0000313" key="2">
    <source>
        <dbReference type="EMBL" id="SHJ97967.1"/>
    </source>
</evidence>
<sequence length="323" mass="32450">MIPAAVVHVPGEPPVAATAPPPEPGPGELLIAVTAAPITPLDRLCASGTSYFGPPEVPYVPGVQGVGVVERGTDRIPPGTPVWFATTAGMAPGHGSMRARACATEDDVVPLPAGVDPVLFAALGLSAVAAEVAMTWRGGLTPGEHVLVLGAGGVVGQSAVQLARFAGARRVVAAARSQAARERALRLGADAVAPLPDGPADVADVADALRAACGEPVDLVLDPVFGVAAAAALRVLRPGGRLVNLGSAAGETAPLDSATLRSKSLHVRGYTNNELTVPLRAGAVRKIAELVAAGRLTAEHERAPLGAVTDAWTAPVRTVLVPG</sequence>
<dbReference type="SMART" id="SM00829">
    <property type="entry name" value="PKS_ER"/>
    <property type="match status" value="1"/>
</dbReference>
<dbReference type="GO" id="GO:0016491">
    <property type="term" value="F:oxidoreductase activity"/>
    <property type="evidence" value="ECO:0007669"/>
    <property type="project" value="InterPro"/>
</dbReference>
<dbReference type="Gene3D" id="3.90.180.10">
    <property type="entry name" value="Medium-chain alcohol dehydrogenases, catalytic domain"/>
    <property type="match status" value="1"/>
</dbReference>
<dbReference type="EMBL" id="FRAP01000001">
    <property type="protein sequence ID" value="SHJ97967.1"/>
    <property type="molecule type" value="Genomic_DNA"/>
</dbReference>
<dbReference type="PANTHER" id="PTHR43677">
    <property type="entry name" value="SHORT-CHAIN DEHYDROGENASE/REDUCTASE"/>
    <property type="match status" value="1"/>
</dbReference>
<evidence type="ECO:0000259" key="1">
    <source>
        <dbReference type="SMART" id="SM00829"/>
    </source>
</evidence>
<reference evidence="2 3" key="1">
    <citation type="submission" date="2016-11" db="EMBL/GenBank/DDBJ databases">
        <authorList>
            <person name="Jaros S."/>
            <person name="Januszkiewicz K."/>
            <person name="Wedrychowicz H."/>
        </authorList>
    </citation>
    <scope>NUCLEOTIDE SEQUENCE [LARGE SCALE GENOMIC DNA]</scope>
    <source>
        <strain evidence="2 3">DSM 43832</strain>
    </source>
</reference>
<dbReference type="Pfam" id="PF08240">
    <property type="entry name" value="ADH_N"/>
    <property type="match status" value="1"/>
</dbReference>
<accession>A0A1M6NQF3</accession>
<dbReference type="SUPFAM" id="SSF50129">
    <property type="entry name" value="GroES-like"/>
    <property type="match status" value="1"/>
</dbReference>
<dbReference type="InterPro" id="IPR013149">
    <property type="entry name" value="ADH-like_C"/>
</dbReference>
<dbReference type="Proteomes" id="UP000184363">
    <property type="component" value="Unassembled WGS sequence"/>
</dbReference>
<evidence type="ECO:0000313" key="3">
    <source>
        <dbReference type="Proteomes" id="UP000184363"/>
    </source>
</evidence>
<dbReference type="InterPro" id="IPR011032">
    <property type="entry name" value="GroES-like_sf"/>
</dbReference>
<organism evidence="2 3">
    <name type="scientific">Pseudonocardia thermophila</name>
    <dbReference type="NCBI Taxonomy" id="1848"/>
    <lineage>
        <taxon>Bacteria</taxon>
        <taxon>Bacillati</taxon>
        <taxon>Actinomycetota</taxon>
        <taxon>Actinomycetes</taxon>
        <taxon>Pseudonocardiales</taxon>
        <taxon>Pseudonocardiaceae</taxon>
        <taxon>Pseudonocardia</taxon>
    </lineage>
</organism>
<dbReference type="RefSeq" id="WP_073455058.1">
    <property type="nucleotide sequence ID" value="NZ_CALGVN010000012.1"/>
</dbReference>
<dbReference type="AlphaFoldDB" id="A0A1M6NQF3"/>
<dbReference type="InterPro" id="IPR051397">
    <property type="entry name" value="Zn-ADH-like_protein"/>
</dbReference>
<proteinExistence type="predicted"/>
<dbReference type="STRING" id="1848.SAMN05443637_101405"/>
<name>A0A1M6NQF3_PSETH</name>